<feature type="region of interest" description="Disordered" evidence="2">
    <location>
        <begin position="828"/>
        <end position="1052"/>
    </location>
</feature>
<keyword evidence="3" id="KW-0732">Signal</keyword>
<evidence type="ECO:0000313" key="5">
    <source>
        <dbReference type="Proteomes" id="UP001620626"/>
    </source>
</evidence>
<evidence type="ECO:0000313" key="4">
    <source>
        <dbReference type="EMBL" id="KAL3073121.1"/>
    </source>
</evidence>
<feature type="compositionally biased region" description="Low complexity" evidence="2">
    <location>
        <begin position="943"/>
        <end position="994"/>
    </location>
</feature>
<feature type="chain" id="PRO_5044865792" evidence="3">
    <location>
        <begin position="31"/>
        <end position="1052"/>
    </location>
</feature>
<feature type="coiled-coil region" evidence="1">
    <location>
        <begin position="476"/>
        <end position="510"/>
    </location>
</feature>
<gene>
    <name evidence="4" type="ORF">niasHT_035397</name>
</gene>
<feature type="compositionally biased region" description="Low complexity" evidence="2">
    <location>
        <begin position="874"/>
        <end position="889"/>
    </location>
</feature>
<sequence>MFALFIFTYKRWVLALSIVLILQNFNIAVAMQSADYEDDDDNIVPMPMEQQQIPPIDEPMPSPSSPIYKAEQKRILHGIFDCLFGKLCMKFTSHKSAIKGLEKKIGEIVGQMMFSSATELEHLKEVMKSVLFMKRILEIIKQNKEKTHVAIDNIKTNCQKRTDREEAINKEKKQLNYDRKAQQKMKVDTLKIEREKNPLFLEFVRKCQTNNAAYNNAVNDWFYETVKSQSPEAVDKWEEVNGDINEARVNWKLKEALTKNNVLIETVNKIRADPSTVTNEFFPESVLYMHSDVIMEWKVRKEFVEVVANAMRNYAAISQAMDSEEISTYFKLFEPPPENGSVRFFHPAIRCKRNENKRFDQTFDKQFDQQIHISTEEKEEKKQRIHQSVMKAVQKRQNSKTKSQKIGDKWVRQVSSKSKEWHFATIESTIKEYSRKCLLARTRAIRTKAMEVLKIAVFLREFNKKILTTNPDPSIKNKVEEKKKTCEKEIEHLNREIEKTTATYNNNNNNIPVNSQPSAEVQERADNWQTEGEGQQNDFLLAQSLENVLSSEEEGSPYSRSTVHRRTNYGRRRKRMDRRTGELNPILLESYKIKLVDAENRKRQREKQLEKAKKELENVNKSYKEAQKKAKKLIKYLEKEGDGDKKKNTLRKVIEEIEKEKSFENEDQAQHFYVAAFDNWKQETLTTYSIQLPKYVVDNLLIEGNYSTETVVREANDEMEQLLAQVQLEARREFQSFASNVVINYALISKSMTGAEVEYCAEVLSWFNEVHVELEHQYLVDANGRFKDSEQKHNIGATRWACPNDAMGLLERCGTESARRRKGCTTQFVHKDESDEQPHIRTAQEAGGRARYDDDDDDDDDLRTDNEVAPRGPYTGTESEYTGTEYVGTDSEFEHALPRHSVGRYLPSETETVTTEDQQGRFMSESEASEWSRGYNQQEQRHFSSASSFASSSNFGAPTGATPAAPFRGYASTTETEKASSSVPPSSSRSSKAPPSLPTVPKPKDSHGYFATDSSSAGPLPKKGGAKIDLAKSRRTINNGTGDGTDAKLRKS</sequence>
<feature type="compositionally biased region" description="Acidic residues" evidence="2">
    <location>
        <begin position="853"/>
        <end position="862"/>
    </location>
</feature>
<feature type="compositionally biased region" description="Basic residues" evidence="2">
    <location>
        <begin position="562"/>
        <end position="576"/>
    </location>
</feature>
<dbReference type="EMBL" id="JBICBT010001324">
    <property type="protein sequence ID" value="KAL3073121.1"/>
    <property type="molecule type" value="Genomic_DNA"/>
</dbReference>
<proteinExistence type="predicted"/>
<feature type="region of interest" description="Disordered" evidence="2">
    <location>
        <begin position="550"/>
        <end position="576"/>
    </location>
</feature>
<organism evidence="4 5">
    <name type="scientific">Heterodera trifolii</name>
    <dbReference type="NCBI Taxonomy" id="157864"/>
    <lineage>
        <taxon>Eukaryota</taxon>
        <taxon>Metazoa</taxon>
        <taxon>Ecdysozoa</taxon>
        <taxon>Nematoda</taxon>
        <taxon>Chromadorea</taxon>
        <taxon>Rhabditida</taxon>
        <taxon>Tylenchina</taxon>
        <taxon>Tylenchomorpha</taxon>
        <taxon>Tylenchoidea</taxon>
        <taxon>Heteroderidae</taxon>
        <taxon>Heteroderinae</taxon>
        <taxon>Heterodera</taxon>
    </lineage>
</organism>
<feature type="coiled-coil region" evidence="1">
    <location>
        <begin position="588"/>
        <end position="667"/>
    </location>
</feature>
<dbReference type="AlphaFoldDB" id="A0ABD2I6P8"/>
<feature type="compositionally biased region" description="Basic and acidic residues" evidence="2">
    <location>
        <begin position="829"/>
        <end position="839"/>
    </location>
</feature>
<keyword evidence="1" id="KW-0175">Coiled coil</keyword>
<evidence type="ECO:0000256" key="2">
    <source>
        <dbReference type="SAM" id="MobiDB-lite"/>
    </source>
</evidence>
<keyword evidence="5" id="KW-1185">Reference proteome</keyword>
<dbReference type="Proteomes" id="UP001620626">
    <property type="component" value="Unassembled WGS sequence"/>
</dbReference>
<comment type="caution">
    <text evidence="4">The sequence shown here is derived from an EMBL/GenBank/DDBJ whole genome shotgun (WGS) entry which is preliminary data.</text>
</comment>
<protein>
    <submittedName>
        <fullName evidence="4">Uncharacterized protein</fullName>
    </submittedName>
</protein>
<evidence type="ECO:0000256" key="1">
    <source>
        <dbReference type="SAM" id="Coils"/>
    </source>
</evidence>
<reference evidence="4 5" key="1">
    <citation type="submission" date="2024-10" db="EMBL/GenBank/DDBJ databases">
        <authorList>
            <person name="Kim D."/>
        </authorList>
    </citation>
    <scope>NUCLEOTIDE SEQUENCE [LARGE SCALE GENOMIC DNA]</scope>
    <source>
        <strain evidence="4">BH-2024</strain>
    </source>
</reference>
<feature type="signal peptide" evidence="3">
    <location>
        <begin position="1"/>
        <end position="30"/>
    </location>
</feature>
<accession>A0ABD2I6P8</accession>
<name>A0ABD2I6P8_9BILA</name>
<evidence type="ECO:0000256" key="3">
    <source>
        <dbReference type="SAM" id="SignalP"/>
    </source>
</evidence>